<dbReference type="AlphaFoldDB" id="A0A6C0JBD0"/>
<proteinExistence type="predicted"/>
<organism evidence="1">
    <name type="scientific">viral metagenome</name>
    <dbReference type="NCBI Taxonomy" id="1070528"/>
    <lineage>
        <taxon>unclassified sequences</taxon>
        <taxon>metagenomes</taxon>
        <taxon>organismal metagenomes</taxon>
    </lineage>
</organism>
<evidence type="ECO:0000313" key="1">
    <source>
        <dbReference type="EMBL" id="QHU01857.1"/>
    </source>
</evidence>
<accession>A0A6C0JBD0</accession>
<protein>
    <submittedName>
        <fullName evidence="1">Uncharacterized protein</fullName>
    </submittedName>
</protein>
<name>A0A6C0JBD0_9ZZZZ</name>
<dbReference type="EMBL" id="MN740350">
    <property type="protein sequence ID" value="QHU01857.1"/>
    <property type="molecule type" value="Genomic_DNA"/>
</dbReference>
<sequence length="72" mass="8702">MMIFIHNNIDPYVKYYRLYNIKYTPFPLNLIGIFDDKFICYTVFLYKLLLVVCSLENHFLLTNLILEYILNG</sequence>
<reference evidence="1" key="1">
    <citation type="journal article" date="2020" name="Nature">
        <title>Giant virus diversity and host interactions through global metagenomics.</title>
        <authorList>
            <person name="Schulz F."/>
            <person name="Roux S."/>
            <person name="Paez-Espino D."/>
            <person name="Jungbluth S."/>
            <person name="Walsh D.A."/>
            <person name="Denef V.J."/>
            <person name="McMahon K.D."/>
            <person name="Konstantinidis K.T."/>
            <person name="Eloe-Fadrosh E.A."/>
            <person name="Kyrpides N.C."/>
            <person name="Woyke T."/>
        </authorList>
    </citation>
    <scope>NUCLEOTIDE SEQUENCE</scope>
    <source>
        <strain evidence="1">GVMAG-M-3300025880-56</strain>
    </source>
</reference>